<dbReference type="GO" id="GO:0000049">
    <property type="term" value="F:tRNA binding"/>
    <property type="evidence" value="ECO:0007669"/>
    <property type="project" value="InterPro"/>
</dbReference>
<dbReference type="Pfam" id="PF00825">
    <property type="entry name" value="Ribonuclease_P"/>
    <property type="match status" value="1"/>
</dbReference>
<dbReference type="HOGENOM" id="CLU_125363_0_0_4"/>
<organism evidence="6 7">
    <name type="scientific">Candidatus Symbiobacter mobilis CR</name>
    <dbReference type="NCBI Taxonomy" id="946483"/>
    <lineage>
        <taxon>Bacteria</taxon>
        <taxon>Pseudomonadati</taxon>
        <taxon>Pseudomonadota</taxon>
        <taxon>Betaproteobacteria</taxon>
        <taxon>Burkholderiales</taxon>
        <taxon>Comamonadaceae</taxon>
    </lineage>
</organism>
<accession>U5NF24</accession>
<keyword evidence="4" id="KW-0378">Hydrolase</keyword>
<evidence type="ECO:0000256" key="2">
    <source>
        <dbReference type="ARBA" id="ARBA00022722"/>
    </source>
</evidence>
<keyword evidence="3" id="KW-0255">Endonuclease</keyword>
<evidence type="ECO:0000313" key="6">
    <source>
        <dbReference type="EMBL" id="AGX88764.1"/>
    </source>
</evidence>
<dbReference type="Proteomes" id="UP000017184">
    <property type="component" value="Chromosome"/>
</dbReference>
<dbReference type="InterPro" id="IPR014721">
    <property type="entry name" value="Ribsml_uS5_D2-typ_fold_subgr"/>
</dbReference>
<dbReference type="InterPro" id="IPR020568">
    <property type="entry name" value="Ribosomal_Su5_D2-typ_SF"/>
</dbReference>
<dbReference type="EMBL" id="CP004885">
    <property type="protein sequence ID" value="AGX88764.1"/>
    <property type="molecule type" value="Genomic_DNA"/>
</dbReference>
<proteinExistence type="predicted"/>
<dbReference type="SUPFAM" id="SSF54211">
    <property type="entry name" value="Ribosomal protein S5 domain 2-like"/>
    <property type="match status" value="1"/>
</dbReference>
<keyword evidence="1" id="KW-0819">tRNA processing</keyword>
<keyword evidence="5" id="KW-0694">RNA-binding</keyword>
<name>U5NF24_9BURK</name>
<dbReference type="GO" id="GO:0008033">
    <property type="term" value="P:tRNA processing"/>
    <property type="evidence" value="ECO:0007669"/>
    <property type="project" value="UniProtKB-KW"/>
</dbReference>
<dbReference type="InterPro" id="IPR000100">
    <property type="entry name" value="RNase_P"/>
</dbReference>
<protein>
    <submittedName>
        <fullName evidence="6">Ribonuclease P protein component</fullName>
    </submittedName>
</protein>
<evidence type="ECO:0000256" key="4">
    <source>
        <dbReference type="ARBA" id="ARBA00022801"/>
    </source>
</evidence>
<evidence type="ECO:0000256" key="5">
    <source>
        <dbReference type="ARBA" id="ARBA00022884"/>
    </source>
</evidence>
<dbReference type="STRING" id="946483.Cenrod_2718"/>
<sequence length="156" mass="16968">MPCVKHLTAQRQFQAVLHGKVLAATQHFVVHGIPASTPGLVIPPAGTPPDAILFEHLLGVVLPKRCARRAVTRNALRRQIYSVGDDFALALGAWACVVRLRREFDRTLFPSATSQALRCTARKELQALFVLAAKAAAKIDLARRKRVAVPVAPLVP</sequence>
<dbReference type="Gene3D" id="3.30.230.10">
    <property type="match status" value="1"/>
</dbReference>
<evidence type="ECO:0000256" key="3">
    <source>
        <dbReference type="ARBA" id="ARBA00022759"/>
    </source>
</evidence>
<gene>
    <name evidence="6" type="primary">rnpA</name>
    <name evidence="6" type="ORF">Cenrod_2718</name>
</gene>
<evidence type="ECO:0000313" key="7">
    <source>
        <dbReference type="Proteomes" id="UP000017184"/>
    </source>
</evidence>
<dbReference type="AlphaFoldDB" id="U5NF24"/>
<keyword evidence="2" id="KW-0540">Nuclease</keyword>
<reference evidence="6 7" key="1">
    <citation type="journal article" date="2013" name="Genome Biol.">
        <title>Genomic analysis reveals key aspects of prokaryotic symbiosis in the phototrophic consortium "Chlorochromatium aggregatum".</title>
        <authorList>
            <person name="Liu Z."/>
            <person name="Muller J."/>
            <person name="Li T."/>
            <person name="Alvey R.M."/>
            <person name="Vogl K."/>
            <person name="Frigaard N.U."/>
            <person name="Rockwell N.C."/>
            <person name="Boyd E.S."/>
            <person name="Tomsho L.P."/>
            <person name="Schuster S.C."/>
            <person name="Henke P."/>
            <person name="Rohde M."/>
            <person name="Overmann J."/>
            <person name="Bryant D.A."/>
        </authorList>
    </citation>
    <scope>NUCLEOTIDE SEQUENCE [LARGE SCALE GENOMIC DNA]</scope>
    <source>
        <strain evidence="6">CR</strain>
    </source>
</reference>
<dbReference type="eggNOG" id="COG0594">
    <property type="taxonomic scope" value="Bacteria"/>
</dbReference>
<evidence type="ECO:0000256" key="1">
    <source>
        <dbReference type="ARBA" id="ARBA00022694"/>
    </source>
</evidence>
<keyword evidence="7" id="KW-1185">Reference proteome</keyword>
<dbReference type="GO" id="GO:0004526">
    <property type="term" value="F:ribonuclease P activity"/>
    <property type="evidence" value="ECO:0007669"/>
    <property type="project" value="InterPro"/>
</dbReference>
<dbReference type="KEGG" id="cbx:Cenrod_2718"/>